<dbReference type="SMART" id="SM00342">
    <property type="entry name" value="HTH_ARAC"/>
    <property type="match status" value="1"/>
</dbReference>
<dbReference type="Gene3D" id="1.10.10.60">
    <property type="entry name" value="Homeodomain-like"/>
    <property type="match status" value="2"/>
</dbReference>
<dbReference type="PANTHER" id="PTHR47504:SF5">
    <property type="entry name" value="RIGHT ORIGIN-BINDING PROTEIN"/>
    <property type="match status" value="1"/>
</dbReference>
<sequence>MELPRYFINHTEHLPDVYIKKYESKTNSTREKISLTHHLISFIIEGKKELIHNNTSQSVPEKHYILAKSGNCLMTERCSTNEKYSSFLIFISDSFLDRLSNKYNTKIDFSKEYNYSNAFITLTFDDFIKYYLESFQEIISKKETSKEIIEFKTEELLLYLANNKKINLYQLFQVQKNRQFKNSIENNIFSELKLEEIAFLCHMSLSTFKRTFFKIYNTTPSRWIQEQKLEKSAYSLRYENKNPTEIYYEYGYKSLSSFTQSFKKKYGVTPKKYKTR</sequence>
<protein>
    <submittedName>
        <fullName evidence="5">Helix-turn-helix domain-containing protein</fullName>
    </submittedName>
</protein>
<keyword evidence="1" id="KW-0805">Transcription regulation</keyword>
<dbReference type="Pfam" id="PF12833">
    <property type="entry name" value="HTH_18"/>
    <property type="match status" value="1"/>
</dbReference>
<dbReference type="PRINTS" id="PR00032">
    <property type="entry name" value="HTHARAC"/>
</dbReference>
<dbReference type="Proteomes" id="UP001589607">
    <property type="component" value="Unassembled WGS sequence"/>
</dbReference>
<evidence type="ECO:0000313" key="5">
    <source>
        <dbReference type="EMBL" id="MFB9097673.1"/>
    </source>
</evidence>
<evidence type="ECO:0000256" key="1">
    <source>
        <dbReference type="ARBA" id="ARBA00023015"/>
    </source>
</evidence>
<evidence type="ECO:0000256" key="3">
    <source>
        <dbReference type="ARBA" id="ARBA00023163"/>
    </source>
</evidence>
<dbReference type="InterPro" id="IPR050959">
    <property type="entry name" value="MarA-like"/>
</dbReference>
<dbReference type="PANTHER" id="PTHR47504">
    <property type="entry name" value="RIGHT ORIGIN-BINDING PROTEIN"/>
    <property type="match status" value="1"/>
</dbReference>
<feature type="domain" description="HTH araC/xylS-type" evidence="4">
    <location>
        <begin position="178"/>
        <end position="276"/>
    </location>
</feature>
<dbReference type="EMBL" id="JBHMEY010000060">
    <property type="protein sequence ID" value="MFB9097673.1"/>
    <property type="molecule type" value="Genomic_DNA"/>
</dbReference>
<dbReference type="InterPro" id="IPR054015">
    <property type="entry name" value="ExsA-like_N"/>
</dbReference>
<organism evidence="5 6">
    <name type="scientific">Flavobacterium jumunjinense</name>
    <dbReference type="NCBI Taxonomy" id="998845"/>
    <lineage>
        <taxon>Bacteria</taxon>
        <taxon>Pseudomonadati</taxon>
        <taxon>Bacteroidota</taxon>
        <taxon>Flavobacteriia</taxon>
        <taxon>Flavobacteriales</taxon>
        <taxon>Flavobacteriaceae</taxon>
        <taxon>Flavobacterium</taxon>
    </lineage>
</organism>
<reference evidence="5 6" key="1">
    <citation type="submission" date="2024-09" db="EMBL/GenBank/DDBJ databases">
        <authorList>
            <person name="Sun Q."/>
            <person name="Mori K."/>
        </authorList>
    </citation>
    <scope>NUCLEOTIDE SEQUENCE [LARGE SCALE GENOMIC DNA]</scope>
    <source>
        <strain evidence="5 6">CECT 7955</strain>
    </source>
</reference>
<keyword evidence="6" id="KW-1185">Reference proteome</keyword>
<dbReference type="Pfam" id="PF22200">
    <property type="entry name" value="ExsA_N"/>
    <property type="match status" value="1"/>
</dbReference>
<dbReference type="InterPro" id="IPR009057">
    <property type="entry name" value="Homeodomain-like_sf"/>
</dbReference>
<keyword evidence="2" id="KW-0238">DNA-binding</keyword>
<dbReference type="InterPro" id="IPR018060">
    <property type="entry name" value="HTH_AraC"/>
</dbReference>
<evidence type="ECO:0000259" key="4">
    <source>
        <dbReference type="PROSITE" id="PS01124"/>
    </source>
</evidence>
<gene>
    <name evidence="5" type="ORF">ACFFVF_14215</name>
</gene>
<dbReference type="PROSITE" id="PS01124">
    <property type="entry name" value="HTH_ARAC_FAMILY_2"/>
    <property type="match status" value="1"/>
</dbReference>
<dbReference type="SUPFAM" id="SSF46689">
    <property type="entry name" value="Homeodomain-like"/>
    <property type="match status" value="2"/>
</dbReference>
<name>A0ABV5GQL2_9FLAO</name>
<dbReference type="InterPro" id="IPR020449">
    <property type="entry name" value="Tscrpt_reg_AraC-type_HTH"/>
</dbReference>
<evidence type="ECO:0000313" key="6">
    <source>
        <dbReference type="Proteomes" id="UP001589607"/>
    </source>
</evidence>
<accession>A0ABV5GQL2</accession>
<dbReference type="RefSeq" id="WP_236455235.1">
    <property type="nucleotide sequence ID" value="NZ_CBCSGE010000004.1"/>
</dbReference>
<evidence type="ECO:0000256" key="2">
    <source>
        <dbReference type="ARBA" id="ARBA00023125"/>
    </source>
</evidence>
<comment type="caution">
    <text evidence="5">The sequence shown here is derived from an EMBL/GenBank/DDBJ whole genome shotgun (WGS) entry which is preliminary data.</text>
</comment>
<keyword evidence="3" id="KW-0804">Transcription</keyword>
<proteinExistence type="predicted"/>